<feature type="compositionally biased region" description="Basic and acidic residues" evidence="1">
    <location>
        <begin position="143"/>
        <end position="163"/>
    </location>
</feature>
<feature type="region of interest" description="Disordered" evidence="1">
    <location>
        <begin position="224"/>
        <end position="316"/>
    </location>
</feature>
<dbReference type="Proteomes" id="UP001470230">
    <property type="component" value="Unassembled WGS sequence"/>
</dbReference>
<protein>
    <submittedName>
        <fullName evidence="2">Uncharacterized protein</fullName>
    </submittedName>
</protein>
<reference evidence="2 3" key="1">
    <citation type="submission" date="2024-04" db="EMBL/GenBank/DDBJ databases">
        <title>Tritrichomonas musculus Genome.</title>
        <authorList>
            <person name="Alves-Ferreira E."/>
            <person name="Grigg M."/>
            <person name="Lorenzi H."/>
            <person name="Galac M."/>
        </authorList>
    </citation>
    <scope>NUCLEOTIDE SEQUENCE [LARGE SCALE GENOMIC DNA]</scope>
    <source>
        <strain evidence="2 3">EAF2021</strain>
    </source>
</reference>
<sequence>MGDIVVFPEQFSFDVRVQRSNPRRRLTIKNLGIMACKITVTMPETDSFIVTDGKGKTVGGKLTMNMIPDSSCCFFVQKKANVGIVPEDKMMVTGGKKPYTVVLKPAVSLVSNIEELESAADATSDNQSVKSNDSVRRQGRAKKIVDDFPDDRMSSQDESEPKYRPSRLKPPTKRVPKTQVEDNNKNNDNATPFDPMKKMRKGIEAPKIASDIEFSASDFQMPQLAEDEDVESSSSRQSAAKRAKIKPSSSAPSKQAPKRYLDKDKTNVPSSVSNDDSIDDTNDNDFPLPTKLEQSPPPARKPSQIPVPHRHPDLPPDADVLEQSLHVKFSFKDDDFTKNPHKTPSVVKWYDDDAFKNVEEPDFTFELMMTGEGEDPVFCIDGEYYDSSGRLLSVQQGKGKVVFVTEDGYEMIDAGNDNYDDNYNINDDDDDDM</sequence>
<feature type="region of interest" description="Disordered" evidence="1">
    <location>
        <begin position="119"/>
        <end position="199"/>
    </location>
</feature>
<dbReference type="EMBL" id="JAPFFF010000005">
    <property type="protein sequence ID" value="KAK8888990.1"/>
    <property type="molecule type" value="Genomic_DNA"/>
</dbReference>
<comment type="caution">
    <text evidence="2">The sequence shown here is derived from an EMBL/GenBank/DDBJ whole genome shotgun (WGS) entry which is preliminary data.</text>
</comment>
<evidence type="ECO:0000313" key="3">
    <source>
        <dbReference type="Proteomes" id="UP001470230"/>
    </source>
</evidence>
<evidence type="ECO:0000256" key="1">
    <source>
        <dbReference type="SAM" id="MobiDB-lite"/>
    </source>
</evidence>
<evidence type="ECO:0000313" key="2">
    <source>
        <dbReference type="EMBL" id="KAK8888990.1"/>
    </source>
</evidence>
<organism evidence="2 3">
    <name type="scientific">Tritrichomonas musculus</name>
    <dbReference type="NCBI Taxonomy" id="1915356"/>
    <lineage>
        <taxon>Eukaryota</taxon>
        <taxon>Metamonada</taxon>
        <taxon>Parabasalia</taxon>
        <taxon>Tritrichomonadida</taxon>
        <taxon>Tritrichomonadidae</taxon>
        <taxon>Tritrichomonas</taxon>
    </lineage>
</organism>
<feature type="compositionally biased region" description="Basic residues" evidence="1">
    <location>
        <begin position="164"/>
        <end position="176"/>
    </location>
</feature>
<feature type="compositionally biased region" description="Low complexity" evidence="1">
    <location>
        <begin position="246"/>
        <end position="255"/>
    </location>
</feature>
<name>A0ABR2KCZ1_9EUKA</name>
<gene>
    <name evidence="2" type="ORF">M9Y10_033731</name>
</gene>
<accession>A0ABR2KCZ1</accession>
<feature type="compositionally biased region" description="Polar residues" evidence="1">
    <location>
        <begin position="121"/>
        <end position="132"/>
    </location>
</feature>
<keyword evidence="3" id="KW-1185">Reference proteome</keyword>
<proteinExistence type="predicted"/>